<evidence type="ECO:0000313" key="1">
    <source>
        <dbReference type="EMBL" id="WOG88765.1"/>
    </source>
</evidence>
<dbReference type="PANTHER" id="PTHR36722:SF1">
    <property type="entry name" value="TYPE 2 DNA TOPOISOMERASE 6 SUBUNIT B-LIKE"/>
    <property type="match status" value="1"/>
</dbReference>
<dbReference type="GO" id="GO:0042138">
    <property type="term" value="P:meiotic DNA double-strand break formation"/>
    <property type="evidence" value="ECO:0007669"/>
    <property type="project" value="InterPro"/>
</dbReference>
<reference evidence="1" key="1">
    <citation type="journal article" date="2016" name="Nat. Genet.">
        <title>A high-quality carrot genome assembly provides new insights into carotenoid accumulation and asterid genome evolution.</title>
        <authorList>
            <person name="Iorizzo M."/>
            <person name="Ellison S."/>
            <person name="Senalik D."/>
            <person name="Zeng P."/>
            <person name="Satapoomin P."/>
            <person name="Huang J."/>
            <person name="Bowman M."/>
            <person name="Iovene M."/>
            <person name="Sanseverino W."/>
            <person name="Cavagnaro P."/>
            <person name="Yildiz M."/>
            <person name="Macko-Podgorni A."/>
            <person name="Moranska E."/>
            <person name="Grzebelus E."/>
            <person name="Grzebelus D."/>
            <person name="Ashrafi H."/>
            <person name="Zheng Z."/>
            <person name="Cheng S."/>
            <person name="Spooner D."/>
            <person name="Van Deynze A."/>
            <person name="Simon P."/>
        </authorList>
    </citation>
    <scope>NUCLEOTIDE SEQUENCE</scope>
    <source>
        <tissue evidence="1">Leaf</tissue>
    </source>
</reference>
<evidence type="ECO:0008006" key="3">
    <source>
        <dbReference type="Google" id="ProtNLM"/>
    </source>
</evidence>
<dbReference type="AlphaFoldDB" id="A0AAF0WIJ7"/>
<sequence>MRILMIPKLAIEIGIDHGDPSGSRYEDIIQAIQCVSLSSDSNIEYLKSGLEDYVLKHNHRLHNICHSCFPDREHLKVGTGVACCSKSGRNAGQVLEAVIIISQLSKSTSPSCIPVCCGKTEVLYYKDFSPCLISRPSLNALTSIDWKSYGLTLRSYSDENSDALLEWENLPLGFHIDIVLHRYQKQYPSAIVMLPANQKDTTERSLTRKAVKLALDNLKEKNAGVLLTAQTLKIRSYAPDLARTLAGLILSSNDSNFQGECLSLLGLQPQKIKSEAVENCIKERLLSVIDLNDRKPQRNQEATPYLFDDRFYKEHNCLDDYEEGEEADSSLYL</sequence>
<dbReference type="PANTHER" id="PTHR36722">
    <property type="entry name" value="TYPE 2 DNA TOPOISOMERASE 6 SUBUNIT B-LIKE"/>
    <property type="match status" value="1"/>
</dbReference>
<protein>
    <recommendedName>
        <fullName evidence="3">Type 2 DNA topoisomerase 6 subunit B-like</fullName>
    </recommendedName>
</protein>
<organism evidence="1 2">
    <name type="scientific">Daucus carota subsp. sativus</name>
    <name type="common">Carrot</name>
    <dbReference type="NCBI Taxonomy" id="79200"/>
    <lineage>
        <taxon>Eukaryota</taxon>
        <taxon>Viridiplantae</taxon>
        <taxon>Streptophyta</taxon>
        <taxon>Embryophyta</taxon>
        <taxon>Tracheophyta</taxon>
        <taxon>Spermatophyta</taxon>
        <taxon>Magnoliopsida</taxon>
        <taxon>eudicotyledons</taxon>
        <taxon>Gunneridae</taxon>
        <taxon>Pentapetalae</taxon>
        <taxon>asterids</taxon>
        <taxon>campanulids</taxon>
        <taxon>Apiales</taxon>
        <taxon>Apiaceae</taxon>
        <taxon>Apioideae</taxon>
        <taxon>Scandiceae</taxon>
        <taxon>Daucinae</taxon>
        <taxon>Daucus</taxon>
        <taxon>Daucus sect. Daucus</taxon>
    </lineage>
</organism>
<dbReference type="InterPro" id="IPR034566">
    <property type="entry name" value="MTOPVIB_plant"/>
</dbReference>
<name>A0AAF0WIJ7_DAUCS</name>
<dbReference type="Proteomes" id="UP000077755">
    <property type="component" value="Chromosome 2"/>
</dbReference>
<keyword evidence="2" id="KW-1185">Reference proteome</keyword>
<dbReference type="EMBL" id="CP093344">
    <property type="protein sequence ID" value="WOG88765.1"/>
    <property type="molecule type" value="Genomic_DNA"/>
</dbReference>
<reference evidence="1" key="2">
    <citation type="submission" date="2022-03" db="EMBL/GenBank/DDBJ databases">
        <title>Draft title - Genomic analysis of global carrot germplasm unveils the trajectory of domestication and the origin of high carotenoid orange carrot.</title>
        <authorList>
            <person name="Iorizzo M."/>
            <person name="Ellison S."/>
            <person name="Senalik D."/>
            <person name="Macko-Podgorni A."/>
            <person name="Grzebelus D."/>
            <person name="Bostan H."/>
            <person name="Rolling W."/>
            <person name="Curaba J."/>
            <person name="Simon P."/>
        </authorList>
    </citation>
    <scope>NUCLEOTIDE SEQUENCE</scope>
    <source>
        <tissue evidence="1">Leaf</tissue>
    </source>
</reference>
<gene>
    <name evidence="1" type="ORF">DCAR_0208000</name>
</gene>
<accession>A0AAF0WIJ7</accession>
<proteinExistence type="predicted"/>
<evidence type="ECO:0000313" key="2">
    <source>
        <dbReference type="Proteomes" id="UP000077755"/>
    </source>
</evidence>
<dbReference type="GO" id="GO:0030674">
    <property type="term" value="F:protein-macromolecule adaptor activity"/>
    <property type="evidence" value="ECO:0007669"/>
    <property type="project" value="TreeGrafter"/>
</dbReference>
<dbReference type="GO" id="GO:0000793">
    <property type="term" value="C:condensed chromosome"/>
    <property type="evidence" value="ECO:0007669"/>
    <property type="project" value="TreeGrafter"/>
</dbReference>
<dbReference type="GO" id="GO:0007131">
    <property type="term" value="P:reciprocal meiotic recombination"/>
    <property type="evidence" value="ECO:0007669"/>
    <property type="project" value="TreeGrafter"/>
</dbReference>